<dbReference type="InterPro" id="IPR017853">
    <property type="entry name" value="GH"/>
</dbReference>
<evidence type="ECO:0000313" key="4">
    <source>
        <dbReference type="EMBL" id="AOS96512.1"/>
    </source>
</evidence>
<dbReference type="EMBL" id="CP014143">
    <property type="protein sequence ID" value="AOS96512.1"/>
    <property type="molecule type" value="Genomic_DNA"/>
</dbReference>
<reference evidence="5" key="1">
    <citation type="submission" date="2016-01" db="EMBL/GenBank/DDBJ databases">
        <title>Complete genome sequence of Microbulbifer sp. CCB-MM1, a halophile isolated from Matang Mangrove Forest, Perak.</title>
        <authorList>
            <person name="Moh T.H."/>
            <person name="Dinesh B."/>
            <person name="Lau N.-S."/>
            <person name="Go F."/>
            <person name="Alexander Chong S.-C."/>
        </authorList>
    </citation>
    <scope>NUCLEOTIDE SEQUENCE [LARGE SCALE GENOMIC DNA]</scope>
    <source>
        <strain evidence="5">CCB-MM1</strain>
    </source>
</reference>
<organism evidence="4 5">
    <name type="scientific">Microbulbifer aggregans</name>
    <dbReference type="NCBI Taxonomy" id="1769779"/>
    <lineage>
        <taxon>Bacteria</taxon>
        <taxon>Pseudomonadati</taxon>
        <taxon>Pseudomonadota</taxon>
        <taxon>Gammaproteobacteria</taxon>
        <taxon>Cellvibrionales</taxon>
        <taxon>Microbulbiferaceae</taxon>
        <taxon>Microbulbifer</taxon>
    </lineage>
</organism>
<dbReference type="KEGG" id="micc:AUP74_01047"/>
<feature type="domain" description="Glycosyl hydrolase-like 10" evidence="3">
    <location>
        <begin position="34"/>
        <end position="317"/>
    </location>
</feature>
<dbReference type="PATRIC" id="fig|1769779.3.peg.1069"/>
<evidence type="ECO:0000256" key="2">
    <source>
        <dbReference type="SAM" id="SignalP"/>
    </source>
</evidence>
<dbReference type="RefSeq" id="WP_069946640.1">
    <property type="nucleotide sequence ID" value="NZ_CP014143.1"/>
</dbReference>
<keyword evidence="5" id="KW-1185">Reference proteome</keyword>
<feature type="signal peptide" evidence="2">
    <location>
        <begin position="1"/>
        <end position="19"/>
    </location>
</feature>
<accession>A0A1C9W5T9</accession>
<evidence type="ECO:0000259" key="3">
    <source>
        <dbReference type="Pfam" id="PF02638"/>
    </source>
</evidence>
<gene>
    <name evidence="4" type="ORF">AUP74_01047</name>
</gene>
<evidence type="ECO:0000256" key="1">
    <source>
        <dbReference type="ARBA" id="ARBA00022729"/>
    </source>
</evidence>
<keyword evidence="1 2" id="KW-0732">Signal</keyword>
<dbReference type="InterPro" id="IPR052177">
    <property type="entry name" value="Divisome_Glycosyl_Hydrolase"/>
</dbReference>
<protein>
    <recommendedName>
        <fullName evidence="3">Glycosyl hydrolase-like 10 domain-containing protein</fullName>
    </recommendedName>
</protein>
<dbReference type="Gene3D" id="3.20.20.80">
    <property type="entry name" value="Glycosidases"/>
    <property type="match status" value="1"/>
</dbReference>
<proteinExistence type="predicted"/>
<evidence type="ECO:0000313" key="5">
    <source>
        <dbReference type="Proteomes" id="UP000095672"/>
    </source>
</evidence>
<dbReference type="Proteomes" id="UP000095672">
    <property type="component" value="Chromosome"/>
</dbReference>
<dbReference type="InterPro" id="IPR003790">
    <property type="entry name" value="GHL10"/>
</dbReference>
<feature type="chain" id="PRO_5008895465" description="Glycosyl hydrolase-like 10 domain-containing protein" evidence="2">
    <location>
        <begin position="20"/>
        <end position="389"/>
    </location>
</feature>
<dbReference type="PANTHER" id="PTHR43405">
    <property type="entry name" value="GLYCOSYL HYDROLASE DIGH"/>
    <property type="match status" value="1"/>
</dbReference>
<sequence precursor="true">MRKLVLLCLWMLLAQIACAANSESAHEEPLPEAVRGVWLTNVASDALYSREGIEEAVALCDELGINTIFVVTWNKGQTLYPSAVMENFTGVAMDPALDPASIGRDPLQEVIDAARPRGIKVIAWFEFGFSSSHSTNGGEIGRLKPHWKSLNAGGELVTKNGFDWLNALDTEVQEFMTSLVLEVAQRYDVDGIQGDDRLPAMPSEGGYNPAVIAHYQREHNGAKPPTDSQEPAWVDWRADILSDYAQDLYRQVKAVRPDLIVSFSPSIFPWSKREYLQDWPAWLQAGNVDLLVPQVYRHNLADYEAALQQTLAQVPEEQREIFVPGVLIKVGDQLPSRELFEGMLAANRRAGLLGEVFFFYEGLPQFRESIQASYQAQPVRFPEYLQGEE</sequence>
<dbReference type="PANTHER" id="PTHR43405:SF1">
    <property type="entry name" value="GLYCOSYL HYDROLASE DIGH"/>
    <property type="match status" value="1"/>
</dbReference>
<dbReference type="SUPFAM" id="SSF51445">
    <property type="entry name" value="(Trans)glycosidases"/>
    <property type="match status" value="1"/>
</dbReference>
<name>A0A1C9W5T9_9GAMM</name>
<dbReference type="Pfam" id="PF02638">
    <property type="entry name" value="GHL10"/>
    <property type="match status" value="1"/>
</dbReference>
<dbReference type="AlphaFoldDB" id="A0A1C9W5T9"/>
<dbReference type="STRING" id="1769779.AUP74_01047"/>
<dbReference type="OrthoDB" id="9773203at2"/>